<dbReference type="RefSeq" id="WP_187241196.1">
    <property type="nucleotide sequence ID" value="NZ_BAAAOK010000011.1"/>
</dbReference>
<protein>
    <submittedName>
        <fullName evidence="2">Uncharacterized protein</fullName>
    </submittedName>
</protein>
<dbReference type="EMBL" id="JABVEC010000001">
    <property type="protein sequence ID" value="MBC6464261.1"/>
    <property type="molecule type" value="Genomic_DNA"/>
</dbReference>
<comment type="caution">
    <text evidence="2">The sequence shown here is derived from an EMBL/GenBank/DDBJ whole genome shotgun (WGS) entry which is preliminary data.</text>
</comment>
<proteinExistence type="predicted"/>
<sequence length="121" mass="12629">MAEAKQGTQKTTRAATGHTEASKVSGDTDRVAMASRRPDGTPAQAPGFTYIDPAAAREASETQLTEQTVSAVDQVVRAPTEGGEGSEEPDPAVSQIVQAHEQAAGVARARVEDEHGKDTRS</sequence>
<accession>A0ABR7LHL6</accession>
<reference evidence="2 3" key="1">
    <citation type="submission" date="2020-06" db="EMBL/GenBank/DDBJ databases">
        <title>Actinomadura xiongansis sp. nov., isolated from soil of Baiyangdian.</title>
        <authorList>
            <person name="Zhang X."/>
        </authorList>
    </citation>
    <scope>NUCLEOTIDE SEQUENCE [LARGE SCALE GENOMIC DNA]</scope>
    <source>
        <strain evidence="2 3">HBUM206468</strain>
    </source>
</reference>
<evidence type="ECO:0000256" key="1">
    <source>
        <dbReference type="SAM" id="MobiDB-lite"/>
    </source>
</evidence>
<dbReference type="Proteomes" id="UP000805614">
    <property type="component" value="Unassembled WGS sequence"/>
</dbReference>
<organism evidence="2 3">
    <name type="scientific">Actinomadura alba</name>
    <dbReference type="NCBI Taxonomy" id="406431"/>
    <lineage>
        <taxon>Bacteria</taxon>
        <taxon>Bacillati</taxon>
        <taxon>Actinomycetota</taxon>
        <taxon>Actinomycetes</taxon>
        <taxon>Streptosporangiales</taxon>
        <taxon>Thermomonosporaceae</taxon>
        <taxon>Actinomadura</taxon>
    </lineage>
</organism>
<gene>
    <name evidence="2" type="ORF">HKK74_01920</name>
</gene>
<feature type="region of interest" description="Disordered" evidence="1">
    <location>
        <begin position="100"/>
        <end position="121"/>
    </location>
</feature>
<name>A0ABR7LHL6_9ACTN</name>
<feature type="region of interest" description="Disordered" evidence="1">
    <location>
        <begin position="1"/>
        <end position="48"/>
    </location>
</feature>
<evidence type="ECO:0000313" key="2">
    <source>
        <dbReference type="EMBL" id="MBC6464261.1"/>
    </source>
</evidence>
<feature type="compositionally biased region" description="Polar residues" evidence="1">
    <location>
        <begin position="1"/>
        <end position="14"/>
    </location>
</feature>
<feature type="compositionally biased region" description="Basic and acidic residues" evidence="1">
    <location>
        <begin position="109"/>
        <end position="121"/>
    </location>
</feature>
<evidence type="ECO:0000313" key="3">
    <source>
        <dbReference type="Proteomes" id="UP000805614"/>
    </source>
</evidence>
<keyword evidence="3" id="KW-1185">Reference proteome</keyword>